<sequence>MSEWREITLGDFIALQRGHDLPSHDRGDGDVPVMGSFGVTGYHSIPKADGPGVTVGRSGASIGTVSFIEEDYWPLNTCMYVTDFKGNYPRFVFHFLSTLNLARFNSGSAQPSLNRNYIYPIEIRVPAFREQREIAAILGALDDKIELNRKTAATLEEMARALYRSWFVDFDPVWAKLEGRAPAHMDAATAALFPDRFGDEGLPEGWVLTRTEDLSAKIAMGPFGSNIKVSTFVEKGVPIISGHHLHGTMMKHGDHKFIMEDHADRLKNSNVFEGDIVFTHAGTIGQVAMIGTGSGYDRFVISQRQFFLRPDKKKVSPFFLLMFFKSARGQHELLSNASQVGVPSIARPSSHLKAIEICVPKAEVMRCFDEEVSRYFQKISLIEQENQTLATLRDTLLPRLMSGDLRVGEAREQVEDLVE</sequence>
<evidence type="ECO:0000256" key="1">
    <source>
        <dbReference type="ARBA" id="ARBA00010923"/>
    </source>
</evidence>
<keyword evidence="6" id="KW-1185">Reference proteome</keyword>
<dbReference type="SUPFAM" id="SSF116734">
    <property type="entry name" value="DNA methylase specificity domain"/>
    <property type="match status" value="2"/>
</dbReference>
<dbReference type="GO" id="GO:0004519">
    <property type="term" value="F:endonuclease activity"/>
    <property type="evidence" value="ECO:0007669"/>
    <property type="project" value="UniProtKB-KW"/>
</dbReference>
<keyword evidence="5" id="KW-0255">Endonuclease</keyword>
<dbReference type="GO" id="GO:0009307">
    <property type="term" value="P:DNA restriction-modification system"/>
    <property type="evidence" value="ECO:0007669"/>
    <property type="project" value="UniProtKB-KW"/>
</dbReference>
<dbReference type="Pfam" id="PF01420">
    <property type="entry name" value="Methylase_S"/>
    <property type="match status" value="2"/>
</dbReference>
<dbReference type="InterPro" id="IPR052021">
    <property type="entry name" value="Type-I_RS_S_subunit"/>
</dbReference>
<keyword evidence="5" id="KW-0540">Nuclease</keyword>
<dbReference type="AlphaFoldDB" id="A0A939J8I5"/>
<feature type="domain" description="Type I restriction modification DNA specificity" evidence="4">
    <location>
        <begin position="1"/>
        <end position="156"/>
    </location>
</feature>
<reference evidence="5" key="1">
    <citation type="submission" date="2021-03" db="EMBL/GenBank/DDBJ databases">
        <title>Roseibium sp. CAU 1637 isolated from Incheon.</title>
        <authorList>
            <person name="Kim W."/>
        </authorList>
    </citation>
    <scope>NUCLEOTIDE SEQUENCE</scope>
    <source>
        <strain evidence="5">CAU 1637</strain>
    </source>
</reference>
<gene>
    <name evidence="5" type="ORF">J0X15_04080</name>
</gene>
<evidence type="ECO:0000313" key="5">
    <source>
        <dbReference type="EMBL" id="MBO0344393.1"/>
    </source>
</evidence>
<evidence type="ECO:0000313" key="6">
    <source>
        <dbReference type="Proteomes" id="UP000664779"/>
    </source>
</evidence>
<dbReference type="GO" id="GO:0003677">
    <property type="term" value="F:DNA binding"/>
    <property type="evidence" value="ECO:0007669"/>
    <property type="project" value="UniProtKB-KW"/>
</dbReference>
<keyword evidence="5" id="KW-0378">Hydrolase</keyword>
<dbReference type="PANTHER" id="PTHR30408:SF13">
    <property type="entry name" value="TYPE I RESTRICTION ENZYME HINDI SPECIFICITY SUBUNIT"/>
    <property type="match status" value="1"/>
</dbReference>
<dbReference type="EMBL" id="JAFLNF010000002">
    <property type="protein sequence ID" value="MBO0344393.1"/>
    <property type="molecule type" value="Genomic_DNA"/>
</dbReference>
<dbReference type="PANTHER" id="PTHR30408">
    <property type="entry name" value="TYPE-1 RESTRICTION ENZYME ECOKI SPECIFICITY PROTEIN"/>
    <property type="match status" value="1"/>
</dbReference>
<protein>
    <submittedName>
        <fullName evidence="5">Restriction endonuclease subunit S</fullName>
    </submittedName>
</protein>
<dbReference type="RefSeq" id="WP_206938434.1">
    <property type="nucleotide sequence ID" value="NZ_JAFLNF010000002.1"/>
</dbReference>
<proteinExistence type="inferred from homology"/>
<dbReference type="Gene3D" id="3.90.220.20">
    <property type="entry name" value="DNA methylase specificity domains"/>
    <property type="match status" value="2"/>
</dbReference>
<dbReference type="CDD" id="cd17267">
    <property type="entry name" value="RMtype1_S_EcoAO83I-TRD1-CR1_like"/>
    <property type="match status" value="1"/>
</dbReference>
<dbReference type="InterPro" id="IPR044946">
    <property type="entry name" value="Restrct_endonuc_typeI_TRD_sf"/>
</dbReference>
<keyword evidence="2" id="KW-0680">Restriction system</keyword>
<evidence type="ECO:0000256" key="3">
    <source>
        <dbReference type="ARBA" id="ARBA00023125"/>
    </source>
</evidence>
<keyword evidence="3" id="KW-0238">DNA-binding</keyword>
<organism evidence="5 6">
    <name type="scientific">Roseibium limicola</name>
    <dbReference type="NCBI Taxonomy" id="2816037"/>
    <lineage>
        <taxon>Bacteria</taxon>
        <taxon>Pseudomonadati</taxon>
        <taxon>Pseudomonadota</taxon>
        <taxon>Alphaproteobacteria</taxon>
        <taxon>Hyphomicrobiales</taxon>
        <taxon>Stappiaceae</taxon>
        <taxon>Roseibium</taxon>
    </lineage>
</organism>
<dbReference type="InterPro" id="IPR000055">
    <property type="entry name" value="Restrct_endonuc_typeI_TRD"/>
</dbReference>
<comment type="similarity">
    <text evidence="1">Belongs to the type-I restriction system S methylase family.</text>
</comment>
<evidence type="ECO:0000256" key="2">
    <source>
        <dbReference type="ARBA" id="ARBA00022747"/>
    </source>
</evidence>
<dbReference type="Proteomes" id="UP000664779">
    <property type="component" value="Unassembled WGS sequence"/>
</dbReference>
<evidence type="ECO:0000259" key="4">
    <source>
        <dbReference type="Pfam" id="PF01420"/>
    </source>
</evidence>
<name>A0A939J8I5_9HYPH</name>
<feature type="domain" description="Type I restriction modification DNA specificity" evidence="4">
    <location>
        <begin position="237"/>
        <end position="387"/>
    </location>
</feature>
<accession>A0A939J8I5</accession>
<comment type="caution">
    <text evidence="5">The sequence shown here is derived from an EMBL/GenBank/DDBJ whole genome shotgun (WGS) entry which is preliminary data.</text>
</comment>